<evidence type="ECO:0000256" key="16">
    <source>
        <dbReference type="RuleBase" id="RU000506"/>
    </source>
</evidence>
<keyword evidence="11 16" id="KW-0119">Carbohydrate metabolism</keyword>
<feature type="binding site" description="in other chain" evidence="13">
    <location>
        <position position="64"/>
    </location>
    <ligand>
        <name>UDP-alpha-D-glucose</name>
        <dbReference type="ChEBI" id="CHEBI:58885"/>
        <note>ligand shared between dimeric partners</note>
    </ligand>
</feature>
<feature type="binding site" evidence="15">
    <location>
        <position position="323"/>
    </location>
    <ligand>
        <name>Fe cation</name>
        <dbReference type="ChEBI" id="CHEBI:24875"/>
    </ligand>
</feature>
<reference evidence="19" key="1">
    <citation type="submission" date="2022-07" db="EMBL/GenBank/DDBJ databases">
        <title>Phylogenomic reconstructions and comparative analyses of Kickxellomycotina fungi.</title>
        <authorList>
            <person name="Reynolds N.K."/>
            <person name="Stajich J.E."/>
            <person name="Barry K."/>
            <person name="Grigoriev I.V."/>
            <person name="Crous P."/>
            <person name="Smith M.E."/>
        </authorList>
    </citation>
    <scope>NUCLEOTIDE SEQUENCE</scope>
    <source>
        <strain evidence="19">NBRC 32514</strain>
    </source>
</reference>
<dbReference type="FunFam" id="3.30.428.10:FF:000001">
    <property type="entry name" value="Galactose-1-phosphate uridylyltransferase"/>
    <property type="match status" value="1"/>
</dbReference>
<comment type="caution">
    <text evidence="19">The sequence shown here is derived from an EMBL/GenBank/DDBJ whole genome shotgun (WGS) entry which is preliminary data.</text>
</comment>
<evidence type="ECO:0000256" key="12">
    <source>
        <dbReference type="PIRSR" id="PIRSR000808-1"/>
    </source>
</evidence>
<evidence type="ECO:0000256" key="4">
    <source>
        <dbReference type="ARBA" id="ARBA00012384"/>
    </source>
</evidence>
<dbReference type="EC" id="2.7.7.12" evidence="4 16"/>
<evidence type="ECO:0000259" key="17">
    <source>
        <dbReference type="Pfam" id="PF01087"/>
    </source>
</evidence>
<protein>
    <recommendedName>
        <fullName evidence="5 16">Galactose-1-phosphate uridylyltransferase</fullName>
        <ecNumber evidence="4 16">2.7.7.12</ecNumber>
    </recommendedName>
</protein>
<dbReference type="Pfam" id="PF02744">
    <property type="entry name" value="GalP_UDP_tr_C"/>
    <property type="match status" value="1"/>
</dbReference>
<feature type="binding site" description="in other chain" evidence="13">
    <location>
        <begin position="174"/>
        <end position="176"/>
    </location>
    <ligand>
        <name>UDP-alpha-D-glucose</name>
        <dbReference type="ChEBI" id="CHEBI:58885"/>
        <note>ligand shared between dimeric partners</note>
    </ligand>
</feature>
<evidence type="ECO:0000256" key="6">
    <source>
        <dbReference type="ARBA" id="ARBA00022679"/>
    </source>
</evidence>
<evidence type="ECO:0000256" key="5">
    <source>
        <dbReference type="ARBA" id="ARBA00016340"/>
    </source>
</evidence>
<comment type="cofactor">
    <cofactor evidence="14">
        <name>Zn(2+)</name>
        <dbReference type="ChEBI" id="CHEBI:29105"/>
    </cofactor>
    <text evidence="14">Binds 1 zinc ion per subunit.</text>
</comment>
<gene>
    <name evidence="19" type="primary">GAL7</name>
    <name evidence="19" type="ORF">LPJ53_001467</name>
</gene>
<dbReference type="CDD" id="cd00608">
    <property type="entry name" value="GalT"/>
    <property type="match status" value="1"/>
</dbReference>
<dbReference type="PROSITE" id="PS00117">
    <property type="entry name" value="GAL_P_UDP_TRANSF_I"/>
    <property type="match status" value="1"/>
</dbReference>
<evidence type="ECO:0000256" key="8">
    <source>
        <dbReference type="ARBA" id="ARBA00022723"/>
    </source>
</evidence>
<dbReference type="FunFam" id="3.30.428.10:FF:000002">
    <property type="entry name" value="Galactose-1-phosphate uridylyltransferase"/>
    <property type="match status" value="1"/>
</dbReference>
<feature type="binding site" evidence="13">
    <location>
        <begin position="31"/>
        <end position="34"/>
    </location>
    <ligand>
        <name>UDP-alpha-D-glucose</name>
        <dbReference type="ChEBI" id="CHEBI:58885"/>
        <note>ligand shared between dimeric partners</note>
    </ligand>
</feature>
<evidence type="ECO:0000256" key="10">
    <source>
        <dbReference type="ARBA" id="ARBA00023144"/>
    </source>
</evidence>
<dbReference type="PIRSF" id="PIRSF000808">
    <property type="entry name" value="GalT"/>
    <property type="match status" value="1"/>
</dbReference>
<dbReference type="InterPro" id="IPR019779">
    <property type="entry name" value="GalP_UDPtransf1_His-AS"/>
</dbReference>
<feature type="binding site" evidence="13">
    <location>
        <begin position="338"/>
        <end position="339"/>
    </location>
    <ligand>
        <name>UDP-alpha-D-glucose</name>
        <dbReference type="ChEBI" id="CHEBI:58885"/>
        <note>ligand shared between dimeric partners</note>
    </ligand>
</feature>
<comment type="pathway">
    <text evidence="2 16">Carbohydrate metabolism; galactose metabolism.</text>
</comment>
<comment type="catalytic activity">
    <reaction evidence="1 16">
        <text>alpha-D-galactose 1-phosphate + UDP-alpha-D-glucose = alpha-D-glucose 1-phosphate + UDP-alpha-D-galactose</text>
        <dbReference type="Rhea" id="RHEA:13989"/>
        <dbReference type="ChEBI" id="CHEBI:58336"/>
        <dbReference type="ChEBI" id="CHEBI:58601"/>
        <dbReference type="ChEBI" id="CHEBI:58885"/>
        <dbReference type="ChEBI" id="CHEBI:66914"/>
        <dbReference type="EC" id="2.7.7.12"/>
    </reaction>
</comment>
<dbReference type="SUPFAM" id="SSF54197">
    <property type="entry name" value="HIT-like"/>
    <property type="match status" value="2"/>
</dbReference>
<feature type="domain" description="Galactose-1-phosphate uridyl transferase N-terminal" evidence="17">
    <location>
        <begin position="6"/>
        <end position="191"/>
    </location>
</feature>
<feature type="binding site" evidence="15">
    <location>
        <position position="325"/>
    </location>
    <ligand>
        <name>Fe cation</name>
        <dbReference type="ChEBI" id="CHEBI:24875"/>
    </ligand>
</feature>
<feature type="binding site" description="in other chain" evidence="13">
    <location>
        <begin position="80"/>
        <end position="81"/>
    </location>
    <ligand>
        <name>UDP-alpha-D-glucose</name>
        <dbReference type="ChEBI" id="CHEBI:58885"/>
        <note>ligand shared between dimeric partners</note>
    </ligand>
</feature>
<keyword evidence="8 14" id="KW-0479">Metal-binding</keyword>
<dbReference type="GO" id="GO:0005737">
    <property type="term" value="C:cytoplasm"/>
    <property type="evidence" value="ECO:0007669"/>
    <property type="project" value="TreeGrafter"/>
</dbReference>
<evidence type="ECO:0000256" key="2">
    <source>
        <dbReference type="ARBA" id="ARBA00004947"/>
    </source>
</evidence>
<dbReference type="InterPro" id="IPR005850">
    <property type="entry name" value="GalP_Utransf_C"/>
</dbReference>
<evidence type="ECO:0000256" key="14">
    <source>
        <dbReference type="PIRSR" id="PIRSR000808-3"/>
    </source>
</evidence>
<evidence type="ECO:0000256" key="7">
    <source>
        <dbReference type="ARBA" id="ARBA00022695"/>
    </source>
</evidence>
<evidence type="ECO:0000256" key="9">
    <source>
        <dbReference type="ARBA" id="ARBA00022833"/>
    </source>
</evidence>
<feature type="active site" description="Tele-UMP-histidine intermediate" evidence="12">
    <location>
        <position position="181"/>
    </location>
</feature>
<dbReference type="Pfam" id="PF01087">
    <property type="entry name" value="GalP_UDP_transf"/>
    <property type="match status" value="1"/>
</dbReference>
<organism evidence="19 20">
    <name type="scientific">Coemansia erecta</name>
    <dbReference type="NCBI Taxonomy" id="147472"/>
    <lineage>
        <taxon>Eukaryota</taxon>
        <taxon>Fungi</taxon>
        <taxon>Fungi incertae sedis</taxon>
        <taxon>Zoopagomycota</taxon>
        <taxon>Kickxellomycotina</taxon>
        <taxon>Kickxellomycetes</taxon>
        <taxon>Kickxellales</taxon>
        <taxon>Kickxellaceae</taxon>
        <taxon>Coemansia</taxon>
    </lineage>
</organism>
<feature type="binding site" evidence="13">
    <location>
        <begin position="343"/>
        <end position="344"/>
    </location>
    <ligand>
        <name>UDP-alpha-D-glucose</name>
        <dbReference type="ChEBI" id="CHEBI:58885"/>
        <note>ligand shared between dimeric partners</note>
    </ligand>
</feature>
<evidence type="ECO:0000313" key="19">
    <source>
        <dbReference type="EMBL" id="KAJ1724254.1"/>
    </source>
</evidence>
<dbReference type="PANTHER" id="PTHR11943">
    <property type="entry name" value="GALACTOSE-1-PHOSPHATE URIDYLYLTRANSFERASE"/>
    <property type="match status" value="1"/>
</dbReference>
<keyword evidence="9 14" id="KW-0862">Zinc</keyword>
<dbReference type="GO" id="GO:0033499">
    <property type="term" value="P:galactose catabolic process via UDP-galactose, Leloir pathway"/>
    <property type="evidence" value="ECO:0007669"/>
    <property type="project" value="TreeGrafter"/>
</dbReference>
<keyword evidence="6 16" id="KW-0808">Transferase</keyword>
<feature type="binding site" evidence="14">
    <location>
        <position position="55"/>
    </location>
    <ligand>
        <name>Zn(2+)</name>
        <dbReference type="ChEBI" id="CHEBI:29105"/>
    </ligand>
</feature>
<comment type="similarity">
    <text evidence="3 16">Belongs to the galactose-1-phosphate uridylyltransferase type 1 family.</text>
</comment>
<feature type="binding site" evidence="15">
    <location>
        <position position="307"/>
    </location>
    <ligand>
        <name>Fe cation</name>
        <dbReference type="ChEBI" id="CHEBI:24875"/>
    </ligand>
</feature>
<evidence type="ECO:0000256" key="3">
    <source>
        <dbReference type="ARBA" id="ARBA00010951"/>
    </source>
</evidence>
<feature type="binding site" description="in other chain" evidence="13">
    <location>
        <position position="350"/>
    </location>
    <ligand>
        <name>UDP-alpha-D-glucose</name>
        <dbReference type="ChEBI" id="CHEBI:58885"/>
        <note>ligand shared between dimeric partners</note>
    </ligand>
</feature>
<evidence type="ECO:0000313" key="20">
    <source>
        <dbReference type="Proteomes" id="UP001149813"/>
    </source>
</evidence>
<dbReference type="InterPro" id="IPR036265">
    <property type="entry name" value="HIT-like_sf"/>
</dbReference>
<keyword evidence="7 16" id="KW-0548">Nucleotidyltransferase</keyword>
<dbReference type="PANTHER" id="PTHR11943:SF1">
    <property type="entry name" value="GALACTOSE-1-PHOSPHATE URIDYLYLTRANSFERASE"/>
    <property type="match status" value="1"/>
</dbReference>
<keyword evidence="15" id="KW-0408">Iron</keyword>
<evidence type="ECO:0000259" key="18">
    <source>
        <dbReference type="Pfam" id="PF02744"/>
    </source>
</evidence>
<evidence type="ECO:0000256" key="11">
    <source>
        <dbReference type="ARBA" id="ARBA00023277"/>
    </source>
</evidence>
<feature type="binding site" evidence="14">
    <location>
        <position position="179"/>
    </location>
    <ligand>
        <name>Zn(2+)</name>
        <dbReference type="ChEBI" id="CHEBI:29105"/>
    </ligand>
</feature>
<feature type="domain" description="Galactose-1-phosphate uridyl transferase C-terminal" evidence="18">
    <location>
        <begin position="199"/>
        <end position="372"/>
    </location>
</feature>
<dbReference type="NCBIfam" id="TIGR00209">
    <property type="entry name" value="galT_1"/>
    <property type="match status" value="1"/>
</dbReference>
<feature type="binding site" evidence="14">
    <location>
        <position position="128"/>
    </location>
    <ligand>
        <name>Zn(2+)</name>
        <dbReference type="ChEBI" id="CHEBI:29105"/>
    </ligand>
</feature>
<sequence length="373" mass="41764">MSSSEEFSFSDHSHRRFNPLTDSWVLCSPHRAKRPWLGQVEEASADQRPSYDPKCYLCPGNKRATGAQNEKYESTYVFPNDYAAVHAEQPDCNAAALAQVAGQSASSELFRVESTRGQCSVVCFSPRHDLTLPELTPSEISQVVRTWQAIYSGLSDDPAIRYVQLFENKGAMMGCSNPHPHGQVWALSEVPSEPALEIASLKKYQAKHAAKDPHACLLCSYVKAEETNAAAGESTNRVVLQNDSFMALVPFWAVWPFETMIVAKSHISNIKQLDDKQVTHLAEIMQGLTCRYDNLFQCSFPYSMGLHQSPTATHPDADCCHLHLHFYPPLLRNSTVRKFLVGFEMMAEPQRDLTAEQAAARLRALSSIHYKHM</sequence>
<dbReference type="OrthoDB" id="418412at2759"/>
<feature type="binding site" description="in other chain" evidence="13">
    <location>
        <position position="183"/>
    </location>
    <ligand>
        <name>UDP-alpha-D-glucose</name>
        <dbReference type="ChEBI" id="CHEBI:58885"/>
        <note>ligand shared between dimeric partners</note>
    </ligand>
</feature>
<dbReference type="GO" id="GO:0008108">
    <property type="term" value="F:UDP-glucose:hexose-1-phosphate uridylyltransferase activity"/>
    <property type="evidence" value="ECO:0007669"/>
    <property type="project" value="UniProtKB-EC"/>
</dbReference>
<dbReference type="AlphaFoldDB" id="A0A9W8CST5"/>
<keyword evidence="20" id="KW-1185">Reference proteome</keyword>
<evidence type="ECO:0000256" key="13">
    <source>
        <dbReference type="PIRSR" id="PIRSR000808-2"/>
    </source>
</evidence>
<dbReference type="GO" id="GO:0008270">
    <property type="term" value="F:zinc ion binding"/>
    <property type="evidence" value="ECO:0007669"/>
    <property type="project" value="InterPro"/>
</dbReference>
<feature type="binding site" evidence="14">
    <location>
        <position position="58"/>
    </location>
    <ligand>
        <name>Zn(2+)</name>
        <dbReference type="ChEBI" id="CHEBI:29105"/>
    </ligand>
</feature>
<proteinExistence type="inferred from homology"/>
<feature type="binding site" description="in other chain" evidence="13">
    <location>
        <position position="168"/>
    </location>
    <ligand>
        <name>UDP-alpha-D-glucose</name>
        <dbReference type="ChEBI" id="CHEBI:58885"/>
        <note>ligand shared between dimeric partners</note>
    </ligand>
</feature>
<feature type="binding site" evidence="15">
    <location>
        <position position="197"/>
    </location>
    <ligand>
        <name>Fe cation</name>
        <dbReference type="ChEBI" id="CHEBI:24875"/>
    </ligand>
</feature>
<comment type="cofactor">
    <cofactor evidence="15">
        <name>Fe cation</name>
        <dbReference type="ChEBI" id="CHEBI:24875"/>
    </cofactor>
    <text evidence="15">Binds 1 Fe cation per subunit.</text>
</comment>
<dbReference type="InterPro" id="IPR001937">
    <property type="entry name" value="GalP_UDPtransf1"/>
</dbReference>
<dbReference type="NCBIfam" id="NF008724">
    <property type="entry name" value="PRK11720.1"/>
    <property type="match status" value="1"/>
</dbReference>
<accession>A0A9W8CST5</accession>
<evidence type="ECO:0000256" key="1">
    <source>
        <dbReference type="ARBA" id="ARBA00001107"/>
    </source>
</evidence>
<dbReference type="Proteomes" id="UP001149813">
    <property type="component" value="Unassembled WGS sequence"/>
</dbReference>
<name>A0A9W8CST5_9FUNG</name>
<dbReference type="EMBL" id="JANBOJ010000037">
    <property type="protein sequence ID" value="KAJ1724254.1"/>
    <property type="molecule type" value="Genomic_DNA"/>
</dbReference>
<dbReference type="InterPro" id="IPR005849">
    <property type="entry name" value="GalP_Utransf_N"/>
</dbReference>
<keyword evidence="10 16" id="KW-0299">Galactose metabolism</keyword>
<dbReference type="Gene3D" id="3.30.428.10">
    <property type="entry name" value="HIT-like"/>
    <property type="match status" value="2"/>
</dbReference>
<evidence type="ECO:0000256" key="15">
    <source>
        <dbReference type="PIRSR" id="PIRSR000808-4"/>
    </source>
</evidence>